<evidence type="ECO:0000313" key="7">
    <source>
        <dbReference type="Proteomes" id="UP000494330"/>
    </source>
</evidence>
<gene>
    <name evidence="6" type="ORF">BPA30113_00449</name>
</gene>
<evidence type="ECO:0000256" key="3">
    <source>
        <dbReference type="ARBA" id="ARBA00023125"/>
    </source>
</evidence>
<evidence type="ECO:0000256" key="2">
    <source>
        <dbReference type="ARBA" id="ARBA00023015"/>
    </source>
</evidence>
<dbReference type="Proteomes" id="UP000494330">
    <property type="component" value="Unassembled WGS sequence"/>
</dbReference>
<feature type="domain" description="HTH lysR-type" evidence="5">
    <location>
        <begin position="40"/>
        <end position="97"/>
    </location>
</feature>
<dbReference type="EMBL" id="CABVQD010000001">
    <property type="protein sequence ID" value="VWB15834.1"/>
    <property type="molecule type" value="Genomic_DNA"/>
</dbReference>
<name>A0A6P2HGZ0_9BURK</name>
<dbReference type="Gene3D" id="3.40.190.290">
    <property type="match status" value="1"/>
</dbReference>
<dbReference type="PANTHER" id="PTHR30537">
    <property type="entry name" value="HTH-TYPE TRANSCRIPTIONAL REGULATOR"/>
    <property type="match status" value="1"/>
</dbReference>
<dbReference type="PROSITE" id="PS50931">
    <property type="entry name" value="HTH_LYSR"/>
    <property type="match status" value="1"/>
</dbReference>
<evidence type="ECO:0000313" key="6">
    <source>
        <dbReference type="EMBL" id="VWB15834.1"/>
    </source>
</evidence>
<dbReference type="SUPFAM" id="SSF53850">
    <property type="entry name" value="Periplasmic binding protein-like II"/>
    <property type="match status" value="1"/>
</dbReference>
<dbReference type="GO" id="GO:0006351">
    <property type="term" value="P:DNA-templated transcription"/>
    <property type="evidence" value="ECO:0007669"/>
    <property type="project" value="TreeGrafter"/>
</dbReference>
<protein>
    <submittedName>
        <fullName evidence="6">LysR substrate binding domain protein</fullName>
    </submittedName>
</protein>
<dbReference type="SUPFAM" id="SSF46785">
    <property type="entry name" value="Winged helix' DNA-binding domain"/>
    <property type="match status" value="1"/>
</dbReference>
<keyword evidence="7" id="KW-1185">Reference proteome</keyword>
<keyword evidence="2" id="KW-0805">Transcription regulation</keyword>
<dbReference type="Pfam" id="PF03466">
    <property type="entry name" value="LysR_substrate"/>
    <property type="match status" value="1"/>
</dbReference>
<evidence type="ECO:0000256" key="4">
    <source>
        <dbReference type="ARBA" id="ARBA00023163"/>
    </source>
</evidence>
<reference evidence="6 7" key="1">
    <citation type="submission" date="2019-09" db="EMBL/GenBank/DDBJ databases">
        <authorList>
            <person name="Depoorter E."/>
        </authorList>
    </citation>
    <scope>NUCLEOTIDE SEQUENCE [LARGE SCALE GENOMIC DNA]</scope>
    <source>
        <strain evidence="6">LMG 30113</strain>
    </source>
</reference>
<dbReference type="PANTHER" id="PTHR30537:SF3">
    <property type="entry name" value="TRANSCRIPTIONAL REGULATORY PROTEIN"/>
    <property type="match status" value="1"/>
</dbReference>
<proteinExistence type="inferred from homology"/>
<dbReference type="InterPro" id="IPR058163">
    <property type="entry name" value="LysR-type_TF_proteobact-type"/>
</dbReference>
<dbReference type="InterPro" id="IPR036388">
    <property type="entry name" value="WH-like_DNA-bd_sf"/>
</dbReference>
<dbReference type="InterPro" id="IPR000847">
    <property type="entry name" value="LysR_HTH_N"/>
</dbReference>
<dbReference type="Gene3D" id="1.10.10.10">
    <property type="entry name" value="Winged helix-like DNA-binding domain superfamily/Winged helix DNA-binding domain"/>
    <property type="match status" value="1"/>
</dbReference>
<accession>A0A6P2HGZ0</accession>
<keyword evidence="3" id="KW-0238">DNA-binding</keyword>
<dbReference type="GO" id="GO:0003700">
    <property type="term" value="F:DNA-binding transcription factor activity"/>
    <property type="evidence" value="ECO:0007669"/>
    <property type="project" value="InterPro"/>
</dbReference>
<dbReference type="InterPro" id="IPR005119">
    <property type="entry name" value="LysR_subst-bd"/>
</dbReference>
<keyword evidence="4" id="KW-0804">Transcription</keyword>
<organism evidence="6 7">
    <name type="scientific">Burkholderia paludis</name>
    <dbReference type="NCBI Taxonomy" id="1506587"/>
    <lineage>
        <taxon>Bacteria</taxon>
        <taxon>Pseudomonadati</taxon>
        <taxon>Pseudomonadota</taxon>
        <taxon>Betaproteobacteria</taxon>
        <taxon>Burkholderiales</taxon>
        <taxon>Burkholderiaceae</taxon>
        <taxon>Burkholderia</taxon>
        <taxon>Burkholderia cepacia complex</taxon>
    </lineage>
</organism>
<dbReference type="GO" id="GO:0043565">
    <property type="term" value="F:sequence-specific DNA binding"/>
    <property type="evidence" value="ECO:0007669"/>
    <property type="project" value="TreeGrafter"/>
</dbReference>
<dbReference type="AlphaFoldDB" id="A0A6P2HGZ0"/>
<evidence type="ECO:0000259" key="5">
    <source>
        <dbReference type="PROSITE" id="PS50931"/>
    </source>
</evidence>
<sequence length="332" mass="36733">MMCYLASSWCTERKPGSIPHRSTMSVQKNTGSALLEGSRLQWDDIRYFLELTRTRSLSGAARKLCVEHSTVARRVGALEQSLGLRLFDRLPKGWTLTLEGETLARHATCLDEEAHAFSRAAAGISSLSGTVRLSEPPVLASHLLVPRLSEMRAQWPNIDLEVMGESRDASLSRGEADLAIRMSRPTTSGLAARRVGEMGYGLYAATGYRERSESEWEFLGYDEHLSQVPQQRWLKQFAGDRRFVFRSNDLSALFHAAKAGLGVAVLPCFLAEQDPALLRISNHACPITRPLWLLMHPDVRRSPRVRLIAEMVADVIGKTSGLSSGISASVTE</sequence>
<evidence type="ECO:0000256" key="1">
    <source>
        <dbReference type="ARBA" id="ARBA00009437"/>
    </source>
</evidence>
<dbReference type="Pfam" id="PF00126">
    <property type="entry name" value="HTH_1"/>
    <property type="match status" value="1"/>
</dbReference>
<comment type="similarity">
    <text evidence="1">Belongs to the LysR transcriptional regulatory family.</text>
</comment>
<dbReference type="InterPro" id="IPR036390">
    <property type="entry name" value="WH_DNA-bd_sf"/>
</dbReference>